<name>A0A931BE54_9BACT</name>
<reference evidence="1 2" key="1">
    <citation type="submission" date="2020-11" db="EMBL/GenBank/DDBJ databases">
        <authorList>
            <person name="Kim M.K."/>
        </authorList>
    </citation>
    <scope>NUCLEOTIDE SEQUENCE [LARGE SCALE GENOMIC DNA]</scope>
    <source>
        <strain evidence="1 2">BT439</strain>
    </source>
</reference>
<evidence type="ECO:0000313" key="1">
    <source>
        <dbReference type="EMBL" id="MBF9140843.1"/>
    </source>
</evidence>
<dbReference type="Proteomes" id="UP000645610">
    <property type="component" value="Unassembled WGS sequence"/>
</dbReference>
<dbReference type="AlphaFoldDB" id="A0A931BE54"/>
<protein>
    <submittedName>
        <fullName evidence="1">Uncharacterized protein</fullName>
    </submittedName>
</protein>
<comment type="caution">
    <text evidence="1">The sequence shown here is derived from an EMBL/GenBank/DDBJ whole genome shotgun (WGS) entry which is preliminary data.</text>
</comment>
<accession>A0A931BE54</accession>
<organism evidence="1 2">
    <name type="scientific">Hymenobacter properus</name>
    <dbReference type="NCBI Taxonomy" id="2791026"/>
    <lineage>
        <taxon>Bacteria</taxon>
        <taxon>Pseudomonadati</taxon>
        <taxon>Bacteroidota</taxon>
        <taxon>Cytophagia</taxon>
        <taxon>Cytophagales</taxon>
        <taxon>Hymenobacteraceae</taxon>
        <taxon>Hymenobacter</taxon>
    </lineage>
</organism>
<dbReference type="RefSeq" id="WP_196285179.1">
    <property type="nucleotide sequence ID" value="NZ_JADQDP010000001.1"/>
</dbReference>
<evidence type="ECO:0000313" key="2">
    <source>
        <dbReference type="Proteomes" id="UP000645610"/>
    </source>
</evidence>
<sequence length="171" mass="18302">METLPQKLARTKEAVLQAGPRLALLYATTVLALVTLRIQSQGLTGKHYSPTLIPTFFFGKEALNAGGRAYIKKNKLGNWAGLRAAEGLQTAFVDLTHSGRMMRSLAVTGKGANGAVFLAAIVAADQESATKVERNLARYGNWLQPLPSEAAEAQAAVAAELQRITKQILEA</sequence>
<keyword evidence="2" id="KW-1185">Reference proteome</keyword>
<gene>
    <name evidence="1" type="ORF">I2I01_04310</name>
</gene>
<proteinExistence type="predicted"/>
<dbReference type="EMBL" id="JADQDP010000001">
    <property type="protein sequence ID" value="MBF9140843.1"/>
    <property type="molecule type" value="Genomic_DNA"/>
</dbReference>